<dbReference type="NCBIfam" id="NF006873">
    <property type="entry name" value="PRK09369.1"/>
    <property type="match status" value="1"/>
</dbReference>
<organism evidence="17 18">
    <name type="scientific">Faecalibacterium butyricigenerans</name>
    <dbReference type="NCBI Taxonomy" id="1851427"/>
    <lineage>
        <taxon>Bacteria</taxon>
        <taxon>Bacillati</taxon>
        <taxon>Bacillota</taxon>
        <taxon>Clostridia</taxon>
        <taxon>Eubacteriales</taxon>
        <taxon>Oscillospiraceae</taxon>
        <taxon>Faecalibacterium</taxon>
    </lineage>
</organism>
<evidence type="ECO:0000313" key="17">
    <source>
        <dbReference type="EMBL" id="MCC2198302.1"/>
    </source>
</evidence>
<protein>
    <recommendedName>
        <fullName evidence="12">UDP-N-acetylglucosamine 1-carboxyvinyltransferase</fullName>
        <ecNumber evidence="11">2.5.1.7</ecNumber>
    </recommendedName>
    <alternativeName>
        <fullName evidence="13">Enoylpyruvate transferase</fullName>
    </alternativeName>
    <alternativeName>
        <fullName evidence="14">UDP-N-acetylglucosamine enolpyruvyl transferase</fullName>
    </alternativeName>
</protein>
<comment type="subcellular location">
    <subcellularLocation>
        <location evidence="1">Cytoplasm</location>
    </subcellularLocation>
</comment>
<keyword evidence="5 17" id="KW-0808">Transferase</keyword>
<evidence type="ECO:0000256" key="15">
    <source>
        <dbReference type="ARBA" id="ARBA00047527"/>
    </source>
</evidence>
<sequence>MTQESGRIWVMGGRPLNGTAAVPAAKNSVLPLLAAALLCRGTVRVRAVPALSDVECCLALLRGAGCDARRQGADVVVSGTPVCSTLPGDAAARMRASILFCAPLLARLGRAETSLPGGCPIGQRPIDLHLEGLGRMGAKELDAGAGRLVLAAPGGLHGADFTLRFPSVGATETLLLAAVCARGTTVLRGAAREPEISDLADFLRRCGGQIEGAGTSTIRIEGRRVLSGCDFSPLPDRIFASTLACAAAAAGGRVELAGCPPGLYEPVLEILEQMGCTVKRGADRVEIARFGRLYGVGRVFTGVYPGLATDAAPLLAAAMLCAEGESSIEDVVFEERFGCAEGFERLGGRAKRAGRVLSVGPLPESGLHGTTLMAPDLRGGAALVLAALAAGGKSWVEDTRHIDRGYAGLTETLAALGARIGREMTPAPGCVKKIPAKNQNRLAFGAKR</sequence>
<reference evidence="17" key="1">
    <citation type="submission" date="2021-10" db="EMBL/GenBank/DDBJ databases">
        <title>Anaerobic single-cell dispensing facilitates the cultivation of human gut bacteria.</title>
        <authorList>
            <person name="Afrizal A."/>
        </authorList>
    </citation>
    <scope>NUCLEOTIDE SEQUENCE</scope>
    <source>
        <strain evidence="17">CLA-AA-H233</strain>
    </source>
</reference>
<accession>A0ABS8F640</accession>
<dbReference type="Gene3D" id="3.65.10.10">
    <property type="entry name" value="Enolpyruvate transferase domain"/>
    <property type="match status" value="2"/>
</dbReference>
<dbReference type="InterPro" id="IPR036968">
    <property type="entry name" value="Enolpyruvate_Tfrase_sf"/>
</dbReference>
<evidence type="ECO:0000256" key="6">
    <source>
        <dbReference type="ARBA" id="ARBA00022960"/>
    </source>
</evidence>
<keyword evidence="18" id="KW-1185">Reference proteome</keyword>
<evidence type="ECO:0000256" key="14">
    <source>
        <dbReference type="ARBA" id="ARBA00042842"/>
    </source>
</evidence>
<keyword evidence="6" id="KW-0133">Cell shape</keyword>
<dbReference type="Pfam" id="PF00275">
    <property type="entry name" value="EPSP_synthase"/>
    <property type="match status" value="1"/>
</dbReference>
<dbReference type="EMBL" id="JAJEQL010000001">
    <property type="protein sequence ID" value="MCC2198302.1"/>
    <property type="molecule type" value="Genomic_DNA"/>
</dbReference>
<dbReference type="SUPFAM" id="SSF55205">
    <property type="entry name" value="EPT/RTPC-like"/>
    <property type="match status" value="1"/>
</dbReference>
<dbReference type="InterPro" id="IPR001986">
    <property type="entry name" value="Enolpyruvate_Tfrase_dom"/>
</dbReference>
<evidence type="ECO:0000256" key="7">
    <source>
        <dbReference type="ARBA" id="ARBA00022984"/>
    </source>
</evidence>
<dbReference type="PANTHER" id="PTHR43783:SF1">
    <property type="entry name" value="UDP-N-ACETYLGLUCOSAMINE 1-CARBOXYVINYLTRANSFERASE"/>
    <property type="match status" value="1"/>
</dbReference>
<dbReference type="PANTHER" id="PTHR43783">
    <property type="entry name" value="UDP-N-ACETYLGLUCOSAMINE 1-CARBOXYVINYLTRANSFERASE"/>
    <property type="match status" value="1"/>
</dbReference>
<dbReference type="GO" id="GO:0008760">
    <property type="term" value="F:UDP-N-acetylglucosamine 1-carboxyvinyltransferase activity"/>
    <property type="evidence" value="ECO:0007669"/>
    <property type="project" value="UniProtKB-EC"/>
</dbReference>
<evidence type="ECO:0000256" key="13">
    <source>
        <dbReference type="ARBA" id="ARBA00042443"/>
    </source>
</evidence>
<dbReference type="InterPro" id="IPR050068">
    <property type="entry name" value="MurA_subfamily"/>
</dbReference>
<keyword evidence="7" id="KW-0573">Peptidoglycan synthesis</keyword>
<evidence type="ECO:0000256" key="8">
    <source>
        <dbReference type="ARBA" id="ARBA00023306"/>
    </source>
</evidence>
<keyword evidence="4" id="KW-0132">Cell division</keyword>
<evidence type="ECO:0000256" key="1">
    <source>
        <dbReference type="ARBA" id="ARBA00004496"/>
    </source>
</evidence>
<evidence type="ECO:0000256" key="5">
    <source>
        <dbReference type="ARBA" id="ARBA00022679"/>
    </source>
</evidence>
<dbReference type="InterPro" id="IPR013792">
    <property type="entry name" value="RNA3'P_cycl/enolpyr_Trfase_a/b"/>
</dbReference>
<comment type="pathway">
    <text evidence="2">Cell wall biogenesis; peptidoglycan biosynthesis.</text>
</comment>
<dbReference type="RefSeq" id="WP_227619890.1">
    <property type="nucleotide sequence ID" value="NZ_JAJEQL010000001.1"/>
</dbReference>
<keyword evidence="9" id="KW-0961">Cell wall biogenesis/degradation</keyword>
<comment type="catalytic activity">
    <reaction evidence="15">
        <text>phosphoenolpyruvate + UDP-N-acetyl-alpha-D-glucosamine = UDP-N-acetyl-3-O-(1-carboxyvinyl)-alpha-D-glucosamine + phosphate</text>
        <dbReference type="Rhea" id="RHEA:18681"/>
        <dbReference type="ChEBI" id="CHEBI:43474"/>
        <dbReference type="ChEBI" id="CHEBI:57705"/>
        <dbReference type="ChEBI" id="CHEBI:58702"/>
        <dbReference type="ChEBI" id="CHEBI:68483"/>
        <dbReference type="EC" id="2.5.1.7"/>
    </reaction>
</comment>
<evidence type="ECO:0000256" key="10">
    <source>
        <dbReference type="ARBA" id="ARBA00038367"/>
    </source>
</evidence>
<evidence type="ECO:0000256" key="2">
    <source>
        <dbReference type="ARBA" id="ARBA00004752"/>
    </source>
</evidence>
<keyword evidence="8" id="KW-0131">Cell cycle</keyword>
<dbReference type="EC" id="2.5.1.7" evidence="11"/>
<evidence type="ECO:0000256" key="12">
    <source>
        <dbReference type="ARBA" id="ARBA00039754"/>
    </source>
</evidence>
<evidence type="ECO:0000256" key="9">
    <source>
        <dbReference type="ARBA" id="ARBA00023316"/>
    </source>
</evidence>
<proteinExistence type="inferred from homology"/>
<gene>
    <name evidence="17" type="ORF">LKD23_00720</name>
</gene>
<keyword evidence="3" id="KW-0963">Cytoplasm</keyword>
<evidence type="ECO:0000256" key="3">
    <source>
        <dbReference type="ARBA" id="ARBA00022490"/>
    </source>
</evidence>
<comment type="similarity">
    <text evidence="10">Belongs to the EPSP synthase family. MurA subfamily.</text>
</comment>
<evidence type="ECO:0000313" key="18">
    <source>
        <dbReference type="Proteomes" id="UP001430637"/>
    </source>
</evidence>
<evidence type="ECO:0000256" key="4">
    <source>
        <dbReference type="ARBA" id="ARBA00022618"/>
    </source>
</evidence>
<dbReference type="Proteomes" id="UP001430637">
    <property type="component" value="Unassembled WGS sequence"/>
</dbReference>
<evidence type="ECO:0000256" key="11">
    <source>
        <dbReference type="ARBA" id="ARBA00039108"/>
    </source>
</evidence>
<feature type="domain" description="Enolpyruvate transferase" evidence="16">
    <location>
        <begin position="12"/>
        <end position="413"/>
    </location>
</feature>
<evidence type="ECO:0000259" key="16">
    <source>
        <dbReference type="Pfam" id="PF00275"/>
    </source>
</evidence>
<comment type="caution">
    <text evidence="17">The sequence shown here is derived from an EMBL/GenBank/DDBJ whole genome shotgun (WGS) entry which is preliminary data.</text>
</comment>
<name>A0ABS8F640_9FIRM</name>